<dbReference type="PANTHER" id="PTHR47381">
    <property type="entry name" value="ALPHA/BETA-HYDROLASES SUPERFAMILY PROTEIN"/>
    <property type="match status" value="1"/>
</dbReference>
<accession>A0A167YIH9</accession>
<dbReference type="AlphaFoldDB" id="A0A167YIH9"/>
<dbReference type="PANTHER" id="PTHR47381:SF3">
    <property type="entry name" value="ALPHA_BETA-HYDROLASES SUPERFAMILY PROTEIN"/>
    <property type="match status" value="1"/>
</dbReference>
<dbReference type="InterPro" id="IPR029058">
    <property type="entry name" value="AB_hydrolase_fold"/>
</dbReference>
<organism evidence="2 3">
    <name type="scientific">Akanthomyces lecanii RCEF 1005</name>
    <dbReference type="NCBI Taxonomy" id="1081108"/>
    <lineage>
        <taxon>Eukaryota</taxon>
        <taxon>Fungi</taxon>
        <taxon>Dikarya</taxon>
        <taxon>Ascomycota</taxon>
        <taxon>Pezizomycotina</taxon>
        <taxon>Sordariomycetes</taxon>
        <taxon>Hypocreomycetidae</taxon>
        <taxon>Hypocreales</taxon>
        <taxon>Cordycipitaceae</taxon>
        <taxon>Akanthomyces</taxon>
        <taxon>Cordyceps confragosa</taxon>
    </lineage>
</organism>
<dbReference type="Gene3D" id="3.40.50.1820">
    <property type="entry name" value="alpha/beta hydrolase"/>
    <property type="match status" value="1"/>
</dbReference>
<dbReference type="OrthoDB" id="2152248at2759"/>
<evidence type="ECO:0000313" key="2">
    <source>
        <dbReference type="EMBL" id="OAA66363.1"/>
    </source>
</evidence>
<dbReference type="SUPFAM" id="SSF53474">
    <property type="entry name" value="alpha/beta-Hydrolases"/>
    <property type="match status" value="1"/>
</dbReference>
<proteinExistence type="predicted"/>
<dbReference type="InterPro" id="IPR000073">
    <property type="entry name" value="AB_hydrolase_1"/>
</dbReference>
<dbReference type="STRING" id="1081108.A0A167YIH9"/>
<dbReference type="Pfam" id="PF12697">
    <property type="entry name" value="Abhydrolase_6"/>
    <property type="match status" value="1"/>
</dbReference>
<dbReference type="Proteomes" id="UP000076881">
    <property type="component" value="Unassembled WGS sequence"/>
</dbReference>
<evidence type="ECO:0000259" key="1">
    <source>
        <dbReference type="Pfam" id="PF12697"/>
    </source>
</evidence>
<keyword evidence="3" id="KW-1185">Reference proteome</keyword>
<name>A0A167YIH9_CORDF</name>
<reference evidence="2 3" key="1">
    <citation type="journal article" date="2016" name="Genome Biol. Evol.">
        <title>Divergent and convergent evolution of fungal pathogenicity.</title>
        <authorList>
            <person name="Shang Y."/>
            <person name="Xiao G."/>
            <person name="Zheng P."/>
            <person name="Cen K."/>
            <person name="Zhan S."/>
            <person name="Wang C."/>
        </authorList>
    </citation>
    <scope>NUCLEOTIDE SEQUENCE [LARGE SCALE GENOMIC DNA]</scope>
    <source>
        <strain evidence="2 3">RCEF 1005</strain>
    </source>
</reference>
<evidence type="ECO:0000313" key="3">
    <source>
        <dbReference type="Proteomes" id="UP000076881"/>
    </source>
</evidence>
<gene>
    <name evidence="2" type="ORF">LEL_10462</name>
</gene>
<sequence length="326" mass="36481">MVSSNGSGAPPATLSLGGIFLDIYGLDQVNNASKITCLWLLHPRTYSRTVMGSFAWQIINVAKERIAEPKHAVIALAFDLPNHGSRLIDRAATLEWSSGNRNHAIDLLGTVLRGRKDLSALISCFEELYGRDRIQQHLVLGWSLGGHIAWQAWLWDQRIAAAVVVVGCPDLPGLLNYRAQRSKLPLNGPFFGSVYFPDDLVEKCLQRDPKTFVFGTASAKPLRILPTDESEMKSVFDETIRGKSLLVCSGQDDELVPYANTQPFLEFLQSSIREDGWYADGKVRIEDRTYKGVGHEFSPEMVRDCTDWIMDIVLSPRNPRQKAELH</sequence>
<protein>
    <recommendedName>
        <fullName evidence="1">AB hydrolase-1 domain-containing protein</fullName>
    </recommendedName>
</protein>
<dbReference type="EMBL" id="AZHF01000013">
    <property type="protein sequence ID" value="OAA66363.1"/>
    <property type="molecule type" value="Genomic_DNA"/>
</dbReference>
<feature type="domain" description="AB hydrolase-1" evidence="1">
    <location>
        <begin position="53"/>
        <end position="261"/>
    </location>
</feature>
<comment type="caution">
    <text evidence="2">The sequence shown here is derived from an EMBL/GenBank/DDBJ whole genome shotgun (WGS) entry which is preliminary data.</text>
</comment>